<dbReference type="RefSeq" id="WP_035378203.1">
    <property type="nucleotide sequence ID" value="NZ_AZQP01000007.1"/>
</dbReference>
<evidence type="ECO:0000259" key="2">
    <source>
        <dbReference type="Pfam" id="PF14691"/>
    </source>
</evidence>
<dbReference type="SUPFAM" id="SSF51971">
    <property type="entry name" value="Nucleotide-binding domain"/>
    <property type="match status" value="1"/>
</dbReference>
<name>A0A017RX74_9CLOT</name>
<dbReference type="PRINTS" id="PR00368">
    <property type="entry name" value="FADPNR"/>
</dbReference>
<dbReference type="Pfam" id="PF07992">
    <property type="entry name" value="Pyr_redox_2"/>
    <property type="match status" value="1"/>
</dbReference>
<dbReference type="Gene3D" id="1.10.1060.10">
    <property type="entry name" value="Alpha-helical ferredoxin"/>
    <property type="match status" value="1"/>
</dbReference>
<dbReference type="PRINTS" id="PR00469">
    <property type="entry name" value="PNDRDTASEII"/>
</dbReference>
<dbReference type="InterPro" id="IPR028261">
    <property type="entry name" value="DPD_II"/>
</dbReference>
<dbReference type="STRING" id="1403537.Q428_03495"/>
<comment type="caution">
    <text evidence="3">The sequence shown here is derived from an EMBL/GenBank/DDBJ whole genome shotgun (WGS) entry which is preliminary data.</text>
</comment>
<evidence type="ECO:0000313" key="3">
    <source>
        <dbReference type="EMBL" id="EYE89181.1"/>
    </source>
</evidence>
<dbReference type="Proteomes" id="UP000019681">
    <property type="component" value="Unassembled WGS sequence"/>
</dbReference>
<dbReference type="Pfam" id="PF14691">
    <property type="entry name" value="Fer4_20"/>
    <property type="match status" value="1"/>
</dbReference>
<dbReference type="InterPro" id="IPR009051">
    <property type="entry name" value="Helical_ferredxn"/>
</dbReference>
<dbReference type="GO" id="GO:0051536">
    <property type="term" value="F:iron-sulfur cluster binding"/>
    <property type="evidence" value="ECO:0007669"/>
    <property type="project" value="InterPro"/>
</dbReference>
<feature type="domain" description="FAD/NAD(P)-binding" evidence="1">
    <location>
        <begin position="109"/>
        <end position="395"/>
    </location>
</feature>
<proteinExistence type="predicted"/>
<dbReference type="Gene3D" id="3.50.50.60">
    <property type="entry name" value="FAD/NAD(P)-binding domain"/>
    <property type="match status" value="2"/>
</dbReference>
<dbReference type="InterPro" id="IPR023753">
    <property type="entry name" value="FAD/NAD-binding_dom"/>
</dbReference>
<dbReference type="PANTHER" id="PTHR42783">
    <property type="entry name" value="GLUTAMATE SYNTHASE [NADPH] SMALL CHAIN"/>
    <property type="match status" value="1"/>
</dbReference>
<sequence length="415" mass="45698">MGRHIIEEAKKCLQCKNPKCKEGCPVNTPINEIINLLLDGKIIESGEKLFLNNPLSVVCSLVCPHESQCEGSCILGKKGSPVQVSSIENYISEYYLNVMNLKPIKDINKKVAIIGSGPAGITIAFLLALKSYDITIFEAHDKIGGVLRYGIPEFRLPKNILEKLKEKLIQIGVKIRPNTLIGPHITIDDLFRDGYKAVFIGTGVWKPNTLGIKGESLGHVHYAIDYLKNPDVYNLGDRVCIIGAGNVAMDVARTALRNGSREVYVMYRKGENSVTARKHEIEYAKLDGVKFEFYKNPVEIVDEGIKYVKTKEIIDEQGKERLISIEGSEDIFPADSIIIAISQGPRTNIVSSTTGIDINNRGLVVVDAFGRTTREGVFASGDVVTGAKTVVEAVKFSKLVVEAIDEYVTQKLKTS</sequence>
<dbReference type="SUPFAM" id="SSF46548">
    <property type="entry name" value="alpha-helical ferredoxin"/>
    <property type="match status" value="1"/>
</dbReference>
<evidence type="ECO:0000259" key="1">
    <source>
        <dbReference type="Pfam" id="PF07992"/>
    </source>
</evidence>
<dbReference type="AlphaFoldDB" id="A0A017RX74"/>
<keyword evidence="4" id="KW-1185">Reference proteome</keyword>
<organism evidence="3 4">
    <name type="scientific">Fervidicella metallireducens AeB</name>
    <dbReference type="NCBI Taxonomy" id="1403537"/>
    <lineage>
        <taxon>Bacteria</taxon>
        <taxon>Bacillati</taxon>
        <taxon>Bacillota</taxon>
        <taxon>Clostridia</taxon>
        <taxon>Eubacteriales</taxon>
        <taxon>Clostridiaceae</taxon>
        <taxon>Fervidicella</taxon>
    </lineage>
</organism>
<protein>
    <submittedName>
        <fullName evidence="3">Dihydropyrimidine dehydrogenase subunit A</fullName>
    </submittedName>
</protein>
<evidence type="ECO:0000313" key="4">
    <source>
        <dbReference type="Proteomes" id="UP000019681"/>
    </source>
</evidence>
<feature type="domain" description="Dihydroprymidine dehydrogenase" evidence="2">
    <location>
        <begin position="4"/>
        <end position="95"/>
    </location>
</feature>
<accession>A0A017RX74</accession>
<dbReference type="GO" id="GO:0016491">
    <property type="term" value="F:oxidoreductase activity"/>
    <property type="evidence" value="ECO:0007669"/>
    <property type="project" value="InterPro"/>
</dbReference>
<dbReference type="EMBL" id="AZQP01000007">
    <property type="protein sequence ID" value="EYE89181.1"/>
    <property type="molecule type" value="Genomic_DNA"/>
</dbReference>
<gene>
    <name evidence="3" type="ORF">Q428_03495</name>
</gene>
<dbReference type="InterPro" id="IPR036188">
    <property type="entry name" value="FAD/NAD-bd_sf"/>
</dbReference>
<reference evidence="3 4" key="1">
    <citation type="journal article" date="2014" name="Genome Announc.">
        <title>Draft Genome Sequence of Fervidicella metallireducens Strain AeBT, an Iron-Reducing Thermoanaerobe from the Great Artesian Basin.</title>
        <authorList>
            <person name="Patel B.K."/>
        </authorList>
    </citation>
    <scope>NUCLEOTIDE SEQUENCE [LARGE SCALE GENOMIC DNA]</scope>
    <source>
        <strain evidence="3 4">AeB</strain>
    </source>
</reference>
<dbReference type="OrthoDB" id="9803192at2"/>
<dbReference type="PANTHER" id="PTHR42783:SF3">
    <property type="entry name" value="GLUTAMATE SYNTHASE [NADPH] SMALL CHAIN-RELATED"/>
    <property type="match status" value="1"/>
</dbReference>